<dbReference type="InterPro" id="IPR003959">
    <property type="entry name" value="ATPase_AAA_core"/>
</dbReference>
<dbReference type="Gene3D" id="3.40.50.300">
    <property type="entry name" value="P-loop containing nucleotide triphosphate hydrolases"/>
    <property type="match status" value="1"/>
</dbReference>
<keyword evidence="4" id="KW-0547">Nucleotide-binding</keyword>
<comment type="similarity">
    <text evidence="6">Belongs to the AAA ATPase family. Highly divergent.</text>
</comment>
<evidence type="ECO:0000256" key="5">
    <source>
        <dbReference type="ARBA" id="ARBA00022840"/>
    </source>
</evidence>
<dbReference type="PANTHER" id="PTHR42960:SF1">
    <property type="entry name" value="YCF46 PROTEIN"/>
    <property type="match status" value="1"/>
</dbReference>
<evidence type="ECO:0000256" key="2">
    <source>
        <dbReference type="ARBA" id="ARBA00022528"/>
    </source>
</evidence>
<evidence type="ECO:0000256" key="6">
    <source>
        <dbReference type="ARBA" id="ARBA00038088"/>
    </source>
</evidence>
<comment type="subcellular location">
    <subcellularLocation>
        <location evidence="1">Plastid</location>
        <location evidence="1">Chloroplast</location>
    </subcellularLocation>
</comment>
<feature type="domain" description="AAA+ ATPase" evidence="8">
    <location>
        <begin position="229"/>
        <end position="364"/>
    </location>
</feature>
<reference evidence="9" key="1">
    <citation type="journal article" date="2019" name="Mol. Phylogenet. Evol.">
        <title>Morphological evolution and classification of the red algal order Ceramiales inferred using plastid phylogenomics.</title>
        <authorList>
            <person name="Diaz-Tapia P."/>
            <person name="Pasella M.M."/>
            <person name="Verbruggen H."/>
            <person name="Maggs C.A."/>
        </authorList>
    </citation>
    <scope>NUCLEOTIDE SEQUENCE</scope>
    <source>
        <strain evidence="9">PD2952</strain>
    </source>
</reference>
<gene>
    <name evidence="9" type="primary">ycf46</name>
</gene>
<geneLocation type="plastid" evidence="9"/>
<evidence type="ECO:0000256" key="4">
    <source>
        <dbReference type="ARBA" id="ARBA00022741"/>
    </source>
</evidence>
<keyword evidence="2" id="KW-0150">Chloroplast</keyword>
<evidence type="ECO:0000259" key="8">
    <source>
        <dbReference type="SMART" id="SM00382"/>
    </source>
</evidence>
<dbReference type="EMBL" id="MK814632">
    <property type="protein sequence ID" value="QCI05409.1"/>
    <property type="molecule type" value="Genomic_DNA"/>
</dbReference>
<dbReference type="Pfam" id="PF00004">
    <property type="entry name" value="AAA"/>
    <property type="match status" value="1"/>
</dbReference>
<dbReference type="AlphaFoldDB" id="A0A4D6WNZ7"/>
<name>A0A4D6WNZ7_9FLOR</name>
<dbReference type="GO" id="GO:0005524">
    <property type="term" value="F:ATP binding"/>
    <property type="evidence" value="ECO:0007669"/>
    <property type="project" value="UniProtKB-KW"/>
</dbReference>
<dbReference type="SMART" id="SM00382">
    <property type="entry name" value="AAA"/>
    <property type="match status" value="1"/>
</dbReference>
<dbReference type="GO" id="GO:0009507">
    <property type="term" value="C:chloroplast"/>
    <property type="evidence" value="ECO:0007669"/>
    <property type="project" value="UniProtKB-SubCell"/>
</dbReference>
<keyword evidence="5" id="KW-0067">ATP-binding</keyword>
<proteinExistence type="inferred from homology"/>
<evidence type="ECO:0000256" key="1">
    <source>
        <dbReference type="ARBA" id="ARBA00004229"/>
    </source>
</evidence>
<accession>A0A4D6WNZ7</accession>
<reference evidence="9" key="2">
    <citation type="submission" date="2019-04" db="EMBL/GenBank/DDBJ databases">
        <authorList>
            <person name="Pasella M."/>
        </authorList>
    </citation>
    <scope>NUCLEOTIDE SEQUENCE</scope>
    <source>
        <strain evidence="9">PD2952</strain>
    </source>
</reference>
<organism evidence="9">
    <name type="scientific">Crouania attenuata</name>
    <dbReference type="NCBI Taxonomy" id="42002"/>
    <lineage>
        <taxon>Eukaryota</taxon>
        <taxon>Rhodophyta</taxon>
        <taxon>Florideophyceae</taxon>
        <taxon>Rhodymeniophycidae</taxon>
        <taxon>Ceramiales</taxon>
        <taxon>Callithamniaceae</taxon>
        <taxon>Crouania</taxon>
    </lineage>
</organism>
<keyword evidence="3 9" id="KW-0934">Plastid</keyword>
<dbReference type="InterPro" id="IPR052381">
    <property type="entry name" value="AAA_domain_protein"/>
</dbReference>
<evidence type="ECO:0000256" key="3">
    <source>
        <dbReference type="ARBA" id="ARBA00022640"/>
    </source>
</evidence>
<dbReference type="SUPFAM" id="SSF52540">
    <property type="entry name" value="P-loop containing nucleoside triphosphate hydrolases"/>
    <property type="match status" value="1"/>
</dbReference>
<evidence type="ECO:0000256" key="7">
    <source>
        <dbReference type="ARBA" id="ARBA00040480"/>
    </source>
</evidence>
<dbReference type="GO" id="GO:0016887">
    <property type="term" value="F:ATP hydrolysis activity"/>
    <property type="evidence" value="ECO:0007669"/>
    <property type="project" value="InterPro"/>
</dbReference>
<sequence length="460" mass="53573">MRVYHKKKIKTLFTCSIEIWDFINGYQNNPNYENKAIKNPLEALEIIEKTQSKTPKIFILKDFHLFVNDISITRKLKNLYYKLQEQTLFVIILSPELQIPLLLQEYIKIVPLPLPNKQEIRYELHRLKHNYPEIQDADVNKLILAYQGFSINKIRISISKFITSQKNIEEAYRIILKDKQNLIRQTNILELHSSTYQLEDIGGLSNLKIWLKKRSCSFSQQAKNYGIPNPKGILLVGIQGTGKSLSAKAIAQEWNIPLLKLDVGKIFASLVGESESRMRKMIEIAEKCSPCILWIDEIDKAMQNDNPKGDSGTSNRILSLFLTWLAEKKHPVFIVATANNIKELPAEMLRKGRFDEIFFLNLPNELERYRIFSIHLKKIRPLTWHRYNIRYLSTLTKNFSGAEIEQTIIDAMHNAFYENREFTTNDISESVSQTIPLAFLDYEEIARLQEWAQQGKVRLA</sequence>
<protein>
    <recommendedName>
        <fullName evidence="7">Uncharacterized AAA domain-containing protein ycf46</fullName>
    </recommendedName>
</protein>
<dbReference type="PANTHER" id="PTHR42960">
    <property type="entry name" value="YCF46 PROTEIN"/>
    <property type="match status" value="1"/>
</dbReference>
<dbReference type="InterPro" id="IPR003593">
    <property type="entry name" value="AAA+_ATPase"/>
</dbReference>
<dbReference type="InterPro" id="IPR027417">
    <property type="entry name" value="P-loop_NTPase"/>
</dbReference>
<dbReference type="CDD" id="cd19507">
    <property type="entry name" value="RecA-like_Ycf46-like"/>
    <property type="match status" value="1"/>
</dbReference>
<evidence type="ECO:0000313" key="9">
    <source>
        <dbReference type="EMBL" id="QCI05409.1"/>
    </source>
</evidence>
<dbReference type="Gene3D" id="1.10.8.60">
    <property type="match status" value="1"/>
</dbReference>